<accession>A0A382H822</accession>
<dbReference type="EMBL" id="UINC01059655">
    <property type="protein sequence ID" value="SVB83309.1"/>
    <property type="molecule type" value="Genomic_DNA"/>
</dbReference>
<dbReference type="Gene3D" id="1.10.150.210">
    <property type="entry name" value="Phosphoserine phosphatase, domain 2"/>
    <property type="match status" value="1"/>
</dbReference>
<keyword evidence="7" id="KW-0460">Magnesium</keyword>
<keyword evidence="6" id="KW-0378">Hydrolase</keyword>
<keyword evidence="5" id="KW-0479">Metal-binding</keyword>
<evidence type="ECO:0000313" key="9">
    <source>
        <dbReference type="EMBL" id="SVB83309.1"/>
    </source>
</evidence>
<feature type="non-terminal residue" evidence="9">
    <location>
        <position position="1"/>
    </location>
</feature>
<comment type="pathway">
    <text evidence="2">Amino-acid biosynthesis; L-serine biosynthesis; L-serine from 3-phospho-D-glycerate: step 3/3.</text>
</comment>
<proteinExistence type="predicted"/>
<dbReference type="PANTHER" id="PTHR43344">
    <property type="entry name" value="PHOSPHOSERINE PHOSPHATASE"/>
    <property type="match status" value="1"/>
</dbReference>
<dbReference type="InterPro" id="IPR023214">
    <property type="entry name" value="HAD_sf"/>
</dbReference>
<protein>
    <recommendedName>
        <fullName evidence="3">phosphoserine phosphatase</fullName>
        <ecNumber evidence="3">3.1.3.3</ecNumber>
    </recommendedName>
</protein>
<dbReference type="NCBIfam" id="TIGR01488">
    <property type="entry name" value="HAD-SF-IB"/>
    <property type="match status" value="1"/>
</dbReference>
<organism evidence="9">
    <name type="scientific">marine metagenome</name>
    <dbReference type="NCBI Taxonomy" id="408172"/>
    <lineage>
        <taxon>unclassified sequences</taxon>
        <taxon>metagenomes</taxon>
        <taxon>ecological metagenomes</taxon>
    </lineage>
</organism>
<feature type="non-terminal residue" evidence="9">
    <location>
        <position position="136"/>
    </location>
</feature>
<dbReference type="PANTHER" id="PTHR43344:SF2">
    <property type="entry name" value="PHOSPHOSERINE PHOSPHATASE"/>
    <property type="match status" value="1"/>
</dbReference>
<dbReference type="GO" id="GO:0005737">
    <property type="term" value="C:cytoplasm"/>
    <property type="evidence" value="ECO:0007669"/>
    <property type="project" value="TreeGrafter"/>
</dbReference>
<dbReference type="EC" id="3.1.3.3" evidence="3"/>
<sequence length="136" mass="15485">VVPDYIIIDFDSTFITYESLDELAKYKLRNHPDSEVLLSRIKSLTNAGMNGDIPFKQSLNQRMDLLNLDRADIFSVLNRLSNCVTPSFEKNKVFLKKNSKKIIIISGGFKELIEPIVNNYGILGSNVYANEFIYST</sequence>
<evidence type="ECO:0000256" key="4">
    <source>
        <dbReference type="ARBA" id="ARBA00022605"/>
    </source>
</evidence>
<name>A0A382H822_9ZZZZ</name>
<evidence type="ECO:0000256" key="1">
    <source>
        <dbReference type="ARBA" id="ARBA00001946"/>
    </source>
</evidence>
<dbReference type="SUPFAM" id="SSF56784">
    <property type="entry name" value="HAD-like"/>
    <property type="match status" value="1"/>
</dbReference>
<evidence type="ECO:0000256" key="2">
    <source>
        <dbReference type="ARBA" id="ARBA00005135"/>
    </source>
</evidence>
<dbReference type="InterPro" id="IPR036412">
    <property type="entry name" value="HAD-like_sf"/>
</dbReference>
<dbReference type="GO" id="GO:0036424">
    <property type="term" value="F:L-phosphoserine phosphatase activity"/>
    <property type="evidence" value="ECO:0007669"/>
    <property type="project" value="TreeGrafter"/>
</dbReference>
<keyword evidence="8" id="KW-0718">Serine biosynthesis</keyword>
<evidence type="ECO:0000256" key="8">
    <source>
        <dbReference type="ARBA" id="ARBA00023299"/>
    </source>
</evidence>
<dbReference type="GO" id="GO:0006564">
    <property type="term" value="P:L-serine biosynthetic process"/>
    <property type="evidence" value="ECO:0007669"/>
    <property type="project" value="UniProtKB-KW"/>
</dbReference>
<dbReference type="GO" id="GO:0000287">
    <property type="term" value="F:magnesium ion binding"/>
    <property type="evidence" value="ECO:0007669"/>
    <property type="project" value="TreeGrafter"/>
</dbReference>
<reference evidence="9" key="1">
    <citation type="submission" date="2018-05" db="EMBL/GenBank/DDBJ databases">
        <authorList>
            <person name="Lanie J.A."/>
            <person name="Ng W.-L."/>
            <person name="Kazmierczak K.M."/>
            <person name="Andrzejewski T.M."/>
            <person name="Davidsen T.M."/>
            <person name="Wayne K.J."/>
            <person name="Tettelin H."/>
            <person name="Glass J.I."/>
            <person name="Rusch D."/>
            <person name="Podicherti R."/>
            <person name="Tsui H.-C.T."/>
            <person name="Winkler M.E."/>
        </authorList>
    </citation>
    <scope>NUCLEOTIDE SEQUENCE</scope>
</reference>
<evidence type="ECO:0000256" key="7">
    <source>
        <dbReference type="ARBA" id="ARBA00022842"/>
    </source>
</evidence>
<dbReference type="Gene3D" id="3.40.50.1000">
    <property type="entry name" value="HAD superfamily/HAD-like"/>
    <property type="match status" value="1"/>
</dbReference>
<comment type="cofactor">
    <cofactor evidence="1">
        <name>Mg(2+)</name>
        <dbReference type="ChEBI" id="CHEBI:18420"/>
    </cofactor>
</comment>
<keyword evidence="4" id="KW-0028">Amino-acid biosynthesis</keyword>
<dbReference type="AlphaFoldDB" id="A0A382H822"/>
<gene>
    <name evidence="9" type="ORF">METZ01_LOCUS236163</name>
</gene>
<dbReference type="InterPro" id="IPR050582">
    <property type="entry name" value="HAD-like_SerB"/>
</dbReference>
<evidence type="ECO:0000256" key="3">
    <source>
        <dbReference type="ARBA" id="ARBA00012640"/>
    </source>
</evidence>
<evidence type="ECO:0000256" key="6">
    <source>
        <dbReference type="ARBA" id="ARBA00022801"/>
    </source>
</evidence>
<evidence type="ECO:0000256" key="5">
    <source>
        <dbReference type="ARBA" id="ARBA00022723"/>
    </source>
</evidence>